<evidence type="ECO:0000313" key="3">
    <source>
        <dbReference type="Proteomes" id="UP001221757"/>
    </source>
</evidence>
<name>A0AAD7D4Q7_MYCRO</name>
<dbReference type="EMBL" id="JARKIE010000135">
    <property type="protein sequence ID" value="KAJ7678369.1"/>
    <property type="molecule type" value="Genomic_DNA"/>
</dbReference>
<keyword evidence="3" id="KW-1185">Reference proteome</keyword>
<accession>A0AAD7D4Q7</accession>
<gene>
    <name evidence="2" type="ORF">B0H17DRAFT_1206823</name>
</gene>
<dbReference type="AlphaFoldDB" id="A0AAD7D4Q7"/>
<proteinExistence type="predicted"/>
<dbReference type="Proteomes" id="UP001221757">
    <property type="component" value="Unassembled WGS sequence"/>
</dbReference>
<sequence length="89" mass="9903">MQQSQDSQPQSHSQSQSAPRVRLPPALLLGTRLPLQRQLKQRELELKEKKSWSGRLHNLLTLGLYLTPSMAPRSVALVLWAALAVLAAP</sequence>
<evidence type="ECO:0000256" key="1">
    <source>
        <dbReference type="SAM" id="MobiDB-lite"/>
    </source>
</evidence>
<protein>
    <submittedName>
        <fullName evidence="2">Uncharacterized protein</fullName>
    </submittedName>
</protein>
<feature type="region of interest" description="Disordered" evidence="1">
    <location>
        <begin position="1"/>
        <end position="24"/>
    </location>
</feature>
<evidence type="ECO:0000313" key="2">
    <source>
        <dbReference type="EMBL" id="KAJ7678369.1"/>
    </source>
</evidence>
<reference evidence="2" key="1">
    <citation type="submission" date="2023-03" db="EMBL/GenBank/DDBJ databases">
        <title>Massive genome expansion in bonnet fungi (Mycena s.s.) driven by repeated elements and novel gene families across ecological guilds.</title>
        <authorList>
            <consortium name="Lawrence Berkeley National Laboratory"/>
            <person name="Harder C.B."/>
            <person name="Miyauchi S."/>
            <person name="Viragh M."/>
            <person name="Kuo A."/>
            <person name="Thoen E."/>
            <person name="Andreopoulos B."/>
            <person name="Lu D."/>
            <person name="Skrede I."/>
            <person name="Drula E."/>
            <person name="Henrissat B."/>
            <person name="Morin E."/>
            <person name="Kohler A."/>
            <person name="Barry K."/>
            <person name="LaButti K."/>
            <person name="Morin E."/>
            <person name="Salamov A."/>
            <person name="Lipzen A."/>
            <person name="Mereny Z."/>
            <person name="Hegedus B."/>
            <person name="Baldrian P."/>
            <person name="Stursova M."/>
            <person name="Weitz H."/>
            <person name="Taylor A."/>
            <person name="Grigoriev I.V."/>
            <person name="Nagy L.G."/>
            <person name="Martin F."/>
            <person name="Kauserud H."/>
        </authorList>
    </citation>
    <scope>NUCLEOTIDE SEQUENCE</scope>
    <source>
        <strain evidence="2">CBHHK067</strain>
    </source>
</reference>
<comment type="caution">
    <text evidence="2">The sequence shown here is derived from an EMBL/GenBank/DDBJ whole genome shotgun (WGS) entry which is preliminary data.</text>
</comment>
<organism evidence="2 3">
    <name type="scientific">Mycena rosella</name>
    <name type="common">Pink bonnet</name>
    <name type="synonym">Agaricus rosellus</name>
    <dbReference type="NCBI Taxonomy" id="1033263"/>
    <lineage>
        <taxon>Eukaryota</taxon>
        <taxon>Fungi</taxon>
        <taxon>Dikarya</taxon>
        <taxon>Basidiomycota</taxon>
        <taxon>Agaricomycotina</taxon>
        <taxon>Agaricomycetes</taxon>
        <taxon>Agaricomycetidae</taxon>
        <taxon>Agaricales</taxon>
        <taxon>Marasmiineae</taxon>
        <taxon>Mycenaceae</taxon>
        <taxon>Mycena</taxon>
    </lineage>
</organism>